<organism evidence="1 2">
    <name type="scientific">Komagataeibacter intermedius AF2</name>
    <dbReference type="NCBI Taxonomy" id="1458464"/>
    <lineage>
        <taxon>Bacteria</taxon>
        <taxon>Pseudomonadati</taxon>
        <taxon>Pseudomonadota</taxon>
        <taxon>Alphaproteobacteria</taxon>
        <taxon>Acetobacterales</taxon>
        <taxon>Acetobacteraceae</taxon>
        <taxon>Komagataeibacter</taxon>
    </lineage>
</organism>
<evidence type="ECO:0000313" key="1">
    <source>
        <dbReference type="EMBL" id="KPH88308.1"/>
    </source>
</evidence>
<name>A0A0N1FDD1_9PROT</name>
<proteinExistence type="predicted"/>
<reference evidence="1 2" key="1">
    <citation type="submission" date="2015-07" db="EMBL/GenBank/DDBJ databases">
        <title>Draft Genome Sequence of Komagataeibacter intermedius Strain AF2, Isolated from Kombucha Tea.</title>
        <authorList>
            <person name="Santos R.A."/>
            <person name="Berretta A.A."/>
            <person name="Barud H.S."/>
            <person name="Ribeiro S.J."/>
            <person name="Gonzalez-Garcia L.N."/>
            <person name="Zucchi T.D."/>
            <person name="Goldman G.H."/>
            <person name="Riano-Pachon D.M."/>
        </authorList>
    </citation>
    <scope>NUCLEOTIDE SEQUENCE [LARGE SCALE GENOMIC DNA]</scope>
    <source>
        <strain evidence="1 2">AF2</strain>
    </source>
</reference>
<accession>A0A0N1FDD1</accession>
<comment type="caution">
    <text evidence="1">The sequence shown here is derived from an EMBL/GenBank/DDBJ whole genome shotgun (WGS) entry which is preliminary data.</text>
</comment>
<evidence type="ECO:0000313" key="2">
    <source>
        <dbReference type="Proteomes" id="UP000031553"/>
    </source>
</evidence>
<dbReference type="AlphaFoldDB" id="A0A0N1FDD1"/>
<dbReference type="RefSeq" id="WP_242407726.1">
    <property type="nucleotide sequence ID" value="NZ_JUFX02000046.1"/>
</dbReference>
<dbReference type="EMBL" id="JUFX02000046">
    <property type="protein sequence ID" value="KPH88308.1"/>
    <property type="molecule type" value="Genomic_DNA"/>
</dbReference>
<dbReference type="Proteomes" id="UP000031553">
    <property type="component" value="Unassembled WGS sequence"/>
</dbReference>
<sequence>MKYRTVRSGPIRDKDGPEPVPVMGDIVRYLFLFLALMSGYCGTAAAQTSPSQVISTLFADKLTMMDLGLIRAERAMQHEIDSLPDSYDSDMMPVADFDPRRNSILVGIWYQDHDSFTRGQCDKLLETIKKSFGAQPTTIIASWFRHHGYTSLKDAGQFYTGLRNIIWLVVTDGDRACSYSMANGQTTTNGF</sequence>
<protein>
    <submittedName>
        <fullName evidence="1">Uncharacterized protein</fullName>
    </submittedName>
</protein>
<gene>
    <name evidence="1" type="ORF">GLUCOINTEAF2_0201723</name>
</gene>